<dbReference type="AlphaFoldDB" id="A0A1V4HLL8"/>
<reference evidence="2" key="1">
    <citation type="submission" date="2016-07" db="EMBL/GenBank/DDBJ databases">
        <authorList>
            <person name="Florea S."/>
            <person name="Webb J.S."/>
            <person name="Jaromczyk J."/>
            <person name="Schardl C.L."/>
        </authorList>
    </citation>
    <scope>NUCLEOTIDE SEQUENCE [LARGE SCALE GENOMIC DNA]</scope>
    <source>
        <strain evidence="2">CY1</strain>
    </source>
</reference>
<protein>
    <submittedName>
        <fullName evidence="1">Uncharacterized protein</fullName>
    </submittedName>
</protein>
<name>A0A1V4HLL8_9BACL</name>
<evidence type="ECO:0000313" key="1">
    <source>
        <dbReference type="EMBL" id="OPH58181.1"/>
    </source>
</evidence>
<accession>A0A1V4HLL8</accession>
<evidence type="ECO:0000313" key="2">
    <source>
        <dbReference type="Proteomes" id="UP000190626"/>
    </source>
</evidence>
<comment type="caution">
    <text evidence="1">The sequence shown here is derived from an EMBL/GenBank/DDBJ whole genome shotgun (WGS) entry which is preliminary data.</text>
</comment>
<sequence>MPKQRQLIEPSDFERMRVFQQPISVFLQGELIGEHVIIQSHDDEFVFSTHGERYVKANCEFLSKR</sequence>
<gene>
    <name evidence="1" type="ORF">BC351_24920</name>
</gene>
<dbReference type="Proteomes" id="UP000190626">
    <property type="component" value="Unassembled WGS sequence"/>
</dbReference>
<keyword evidence="2" id="KW-1185">Reference proteome</keyword>
<proteinExistence type="predicted"/>
<dbReference type="EMBL" id="MBTG01000011">
    <property type="protein sequence ID" value="OPH58181.1"/>
    <property type="molecule type" value="Genomic_DNA"/>
</dbReference>
<organism evidence="1 2">
    <name type="scientific">Paenibacillus ferrarius</name>
    <dbReference type="NCBI Taxonomy" id="1469647"/>
    <lineage>
        <taxon>Bacteria</taxon>
        <taxon>Bacillati</taxon>
        <taxon>Bacillota</taxon>
        <taxon>Bacilli</taxon>
        <taxon>Bacillales</taxon>
        <taxon>Paenibacillaceae</taxon>
        <taxon>Paenibacillus</taxon>
    </lineage>
</organism>